<accession>A0A2J6TAZ0</accession>
<protein>
    <recommendedName>
        <fullName evidence="4">Secreted protein</fullName>
    </recommendedName>
</protein>
<evidence type="ECO:0000313" key="3">
    <source>
        <dbReference type="Proteomes" id="UP000235371"/>
    </source>
</evidence>
<feature type="chain" id="PRO_5014445925" description="Secreted protein" evidence="1">
    <location>
        <begin position="21"/>
        <end position="137"/>
    </location>
</feature>
<dbReference type="EMBL" id="KZ613791">
    <property type="protein sequence ID" value="PMD60199.1"/>
    <property type="molecule type" value="Genomic_DNA"/>
</dbReference>
<proteinExistence type="predicted"/>
<evidence type="ECO:0008006" key="4">
    <source>
        <dbReference type="Google" id="ProtNLM"/>
    </source>
</evidence>
<sequence length="137" mass="15474">MKQMLRMRPKAMLILGVLNGTRVCITFSQSQNSPQHRQSLSMYPVHGMTSRRGTISTSQLRNLGLASSAVYLLLPHKPNPRLSSNPPSHYKIRPAGRVSAVSLRARQWNLRFTPSPSLSIAAMTDGLIRRRLNWRKN</sequence>
<reference evidence="2 3" key="1">
    <citation type="submission" date="2016-04" db="EMBL/GenBank/DDBJ databases">
        <title>A degradative enzymes factory behind the ericoid mycorrhizal symbiosis.</title>
        <authorList>
            <consortium name="DOE Joint Genome Institute"/>
            <person name="Martino E."/>
            <person name="Morin E."/>
            <person name="Grelet G."/>
            <person name="Kuo A."/>
            <person name="Kohler A."/>
            <person name="Daghino S."/>
            <person name="Barry K."/>
            <person name="Choi C."/>
            <person name="Cichocki N."/>
            <person name="Clum A."/>
            <person name="Copeland A."/>
            <person name="Hainaut M."/>
            <person name="Haridas S."/>
            <person name="Labutti K."/>
            <person name="Lindquist E."/>
            <person name="Lipzen A."/>
            <person name="Khouja H.-R."/>
            <person name="Murat C."/>
            <person name="Ohm R."/>
            <person name="Olson A."/>
            <person name="Spatafora J."/>
            <person name="Veneault-Fourrey C."/>
            <person name="Henrissat B."/>
            <person name="Grigoriev I."/>
            <person name="Martin F."/>
            <person name="Perotto S."/>
        </authorList>
    </citation>
    <scope>NUCLEOTIDE SEQUENCE [LARGE SCALE GENOMIC DNA]</scope>
    <source>
        <strain evidence="2 3">E</strain>
    </source>
</reference>
<evidence type="ECO:0000256" key="1">
    <source>
        <dbReference type="SAM" id="SignalP"/>
    </source>
</evidence>
<keyword evidence="1" id="KW-0732">Signal</keyword>
<dbReference type="Proteomes" id="UP000235371">
    <property type="component" value="Unassembled WGS sequence"/>
</dbReference>
<gene>
    <name evidence="2" type="ORF">K444DRAFT_398989</name>
</gene>
<dbReference type="InParanoid" id="A0A2J6TAZ0"/>
<dbReference type="GeneID" id="36580585"/>
<keyword evidence="3" id="KW-1185">Reference proteome</keyword>
<feature type="signal peptide" evidence="1">
    <location>
        <begin position="1"/>
        <end position="20"/>
    </location>
</feature>
<organism evidence="2 3">
    <name type="scientific">Hyaloscypha bicolor E</name>
    <dbReference type="NCBI Taxonomy" id="1095630"/>
    <lineage>
        <taxon>Eukaryota</taxon>
        <taxon>Fungi</taxon>
        <taxon>Dikarya</taxon>
        <taxon>Ascomycota</taxon>
        <taxon>Pezizomycotina</taxon>
        <taxon>Leotiomycetes</taxon>
        <taxon>Helotiales</taxon>
        <taxon>Hyaloscyphaceae</taxon>
        <taxon>Hyaloscypha</taxon>
        <taxon>Hyaloscypha bicolor</taxon>
    </lineage>
</organism>
<dbReference type="RefSeq" id="XP_024737103.1">
    <property type="nucleotide sequence ID" value="XM_024872505.1"/>
</dbReference>
<name>A0A2J6TAZ0_9HELO</name>
<dbReference type="AlphaFoldDB" id="A0A2J6TAZ0"/>
<evidence type="ECO:0000313" key="2">
    <source>
        <dbReference type="EMBL" id="PMD60199.1"/>
    </source>
</evidence>